<dbReference type="FunFam" id="1.10.10.60:FF:000161">
    <property type="entry name" value="POU domain protein"/>
    <property type="match status" value="1"/>
</dbReference>
<comment type="similarity">
    <text evidence="3">Belongs to the POU transcription factor family. Class-5 subfamily.</text>
</comment>
<keyword evidence="9 13" id="KW-0804">Transcription</keyword>
<evidence type="ECO:0000256" key="8">
    <source>
        <dbReference type="ARBA" id="ARBA00023155"/>
    </source>
</evidence>
<dbReference type="InterPro" id="IPR010982">
    <property type="entry name" value="Lambda_DNA-bd_dom_sf"/>
</dbReference>
<keyword evidence="5" id="KW-0597">Phosphoprotein</keyword>
<dbReference type="Ensembl" id="ENSPCET00000014644.1">
    <property type="protein sequence ID" value="ENSPCEP00000014123.1"/>
    <property type="gene ID" value="ENSPCEG00000011120.1"/>
</dbReference>
<dbReference type="InterPro" id="IPR050255">
    <property type="entry name" value="POU_domain_TF"/>
</dbReference>
<dbReference type="PROSITE" id="PS00027">
    <property type="entry name" value="HOMEOBOX_1"/>
    <property type="match status" value="1"/>
</dbReference>
<keyword evidence="8 11" id="KW-0371">Homeobox</keyword>
<dbReference type="SUPFAM" id="SSF46689">
    <property type="entry name" value="Homeodomain-like"/>
    <property type="match status" value="1"/>
</dbReference>
<keyword evidence="4" id="KW-0963">Cytoplasm</keyword>
<dbReference type="GO" id="GO:0005634">
    <property type="term" value="C:nucleus"/>
    <property type="evidence" value="ECO:0007669"/>
    <property type="project" value="UniProtKB-SubCell"/>
</dbReference>
<dbReference type="PROSITE" id="PS00465">
    <property type="entry name" value="POU_2"/>
    <property type="match status" value="1"/>
</dbReference>
<evidence type="ECO:0000256" key="5">
    <source>
        <dbReference type="ARBA" id="ARBA00022553"/>
    </source>
</evidence>
<dbReference type="InterPro" id="IPR009057">
    <property type="entry name" value="Homeodomain-like_sf"/>
</dbReference>
<dbReference type="InterPro" id="IPR017970">
    <property type="entry name" value="Homeobox_CS"/>
</dbReference>
<proteinExistence type="inferred from homology"/>
<dbReference type="Pfam" id="PF00046">
    <property type="entry name" value="Homeodomain"/>
    <property type="match status" value="1"/>
</dbReference>
<keyword evidence="7 11" id="KW-0238">DNA-binding</keyword>
<dbReference type="AlphaFoldDB" id="A0A8C8S560"/>
<evidence type="ECO:0000256" key="12">
    <source>
        <dbReference type="RuleBase" id="RU000682"/>
    </source>
</evidence>
<dbReference type="GO" id="GO:0000981">
    <property type="term" value="F:DNA-binding transcription factor activity, RNA polymerase II-specific"/>
    <property type="evidence" value="ECO:0007669"/>
    <property type="project" value="InterPro"/>
</dbReference>
<dbReference type="InterPro" id="IPR001356">
    <property type="entry name" value="HD"/>
</dbReference>
<dbReference type="CDD" id="cd00086">
    <property type="entry name" value="homeodomain"/>
    <property type="match status" value="1"/>
</dbReference>
<reference evidence="17" key="2">
    <citation type="submission" date="2025-09" db="UniProtKB">
        <authorList>
            <consortium name="Ensembl"/>
        </authorList>
    </citation>
    <scope>IDENTIFICATION</scope>
</reference>
<dbReference type="Pfam" id="PF00157">
    <property type="entry name" value="Pou"/>
    <property type="match status" value="1"/>
</dbReference>
<keyword evidence="18" id="KW-1185">Reference proteome</keyword>
<dbReference type="PROSITE" id="PS51179">
    <property type="entry name" value="POU_3"/>
    <property type="match status" value="1"/>
</dbReference>
<evidence type="ECO:0000313" key="18">
    <source>
        <dbReference type="Proteomes" id="UP000694393"/>
    </source>
</evidence>
<evidence type="ECO:0000256" key="6">
    <source>
        <dbReference type="ARBA" id="ARBA00023015"/>
    </source>
</evidence>
<dbReference type="Proteomes" id="UP000694393">
    <property type="component" value="Unplaced"/>
</dbReference>
<dbReference type="SMART" id="SM00389">
    <property type="entry name" value="HOX"/>
    <property type="match status" value="1"/>
</dbReference>
<name>A0A8C8S560_9SAUR</name>
<feature type="region of interest" description="Disordered" evidence="14">
    <location>
        <begin position="1"/>
        <end position="31"/>
    </location>
</feature>
<feature type="domain" description="POU-specific" evidence="16">
    <location>
        <begin position="104"/>
        <end position="178"/>
    </location>
</feature>
<comment type="subcellular location">
    <subcellularLocation>
        <location evidence="2">Cytoplasm</location>
    </subcellularLocation>
    <subcellularLocation>
        <location evidence="1 11 12">Nucleus</location>
    </subcellularLocation>
</comment>
<dbReference type="InterPro" id="IPR000327">
    <property type="entry name" value="POU_dom"/>
</dbReference>
<feature type="DNA-binding region" description="Homeobox" evidence="11">
    <location>
        <begin position="192"/>
        <end position="251"/>
    </location>
</feature>
<protein>
    <recommendedName>
        <fullName evidence="13">POU domain protein</fullName>
    </recommendedName>
</protein>
<dbReference type="PANTHER" id="PTHR11636:SF86">
    <property type="entry name" value="POU DOMAIN, CLASS 5, TRANSCRIPTION FACTOR 1-RELATED"/>
    <property type="match status" value="1"/>
</dbReference>
<evidence type="ECO:0000256" key="7">
    <source>
        <dbReference type="ARBA" id="ARBA00023125"/>
    </source>
</evidence>
<dbReference type="PANTHER" id="PTHR11636">
    <property type="entry name" value="POU DOMAIN"/>
    <property type="match status" value="1"/>
</dbReference>
<dbReference type="PRINTS" id="PR00028">
    <property type="entry name" value="POUDOMAIN"/>
</dbReference>
<dbReference type="PROSITE" id="PS50071">
    <property type="entry name" value="HOMEOBOX_2"/>
    <property type="match status" value="1"/>
</dbReference>
<evidence type="ECO:0000256" key="1">
    <source>
        <dbReference type="ARBA" id="ARBA00004123"/>
    </source>
</evidence>
<keyword evidence="6" id="KW-0805">Transcription regulation</keyword>
<evidence type="ECO:0000256" key="3">
    <source>
        <dbReference type="ARBA" id="ARBA00007300"/>
    </source>
</evidence>
<dbReference type="SUPFAM" id="SSF47413">
    <property type="entry name" value="lambda repressor-like DNA-binding domains"/>
    <property type="match status" value="1"/>
</dbReference>
<evidence type="ECO:0000256" key="4">
    <source>
        <dbReference type="ARBA" id="ARBA00022490"/>
    </source>
</evidence>
<dbReference type="GO" id="GO:0000978">
    <property type="term" value="F:RNA polymerase II cis-regulatory region sequence-specific DNA binding"/>
    <property type="evidence" value="ECO:0007669"/>
    <property type="project" value="TreeGrafter"/>
</dbReference>
<evidence type="ECO:0000259" key="15">
    <source>
        <dbReference type="PROSITE" id="PS50071"/>
    </source>
</evidence>
<organism evidence="17 18">
    <name type="scientific">Pelusios castaneus</name>
    <name type="common">West African mud turtle</name>
    <dbReference type="NCBI Taxonomy" id="367368"/>
    <lineage>
        <taxon>Eukaryota</taxon>
        <taxon>Metazoa</taxon>
        <taxon>Chordata</taxon>
        <taxon>Craniata</taxon>
        <taxon>Vertebrata</taxon>
        <taxon>Euteleostomi</taxon>
        <taxon>Archelosauria</taxon>
        <taxon>Testudinata</taxon>
        <taxon>Testudines</taxon>
        <taxon>Pleurodira</taxon>
        <taxon>Pelomedusidae</taxon>
        <taxon>Pelusios</taxon>
    </lineage>
</organism>
<reference evidence="17" key="1">
    <citation type="submission" date="2025-08" db="UniProtKB">
        <authorList>
            <consortium name="Ensembl"/>
        </authorList>
    </citation>
    <scope>IDENTIFICATION</scope>
</reference>
<sequence>MALNSPVRGAQGTWGARRLGSLPGSGRGGGVGASRFGWAVPQGWLYRPARRQRSDRCGVVGIPQRWEPIGGQDQGHLGARTPGFSPGPGRGVKSSGGEGPPPLQETPTTEEMEQFAKELKHKRITLGFTQADVGLALGVLYGKMFSQTTICRFEALQLSFKNMCKLKPLLQRWLDEADSNANLQESALLQARKRKRTSIETAARGSLESYFLRCPKPSLQEIAHIAHDLRLDKDVVRVWFCNRRQKGKRNTSDVAP</sequence>
<dbReference type="InterPro" id="IPR013847">
    <property type="entry name" value="POU"/>
</dbReference>
<dbReference type="SMART" id="SM00352">
    <property type="entry name" value="POU"/>
    <property type="match status" value="1"/>
</dbReference>
<evidence type="ECO:0000256" key="9">
    <source>
        <dbReference type="ARBA" id="ARBA00023163"/>
    </source>
</evidence>
<feature type="compositionally biased region" description="Gly residues" evidence="14">
    <location>
        <begin position="86"/>
        <end position="98"/>
    </location>
</feature>
<evidence type="ECO:0000259" key="16">
    <source>
        <dbReference type="PROSITE" id="PS51179"/>
    </source>
</evidence>
<feature type="domain" description="Homeobox" evidence="15">
    <location>
        <begin position="190"/>
        <end position="250"/>
    </location>
</feature>
<evidence type="ECO:0000256" key="11">
    <source>
        <dbReference type="PROSITE-ProRule" id="PRU00108"/>
    </source>
</evidence>
<dbReference type="PROSITE" id="PS00035">
    <property type="entry name" value="POU_1"/>
    <property type="match status" value="1"/>
</dbReference>
<evidence type="ECO:0000256" key="10">
    <source>
        <dbReference type="ARBA" id="ARBA00023242"/>
    </source>
</evidence>
<evidence type="ECO:0000256" key="2">
    <source>
        <dbReference type="ARBA" id="ARBA00004496"/>
    </source>
</evidence>
<dbReference type="FunFam" id="1.10.260.40:FF:000022">
    <property type="entry name" value="POU domain protein"/>
    <property type="match status" value="1"/>
</dbReference>
<feature type="region of interest" description="Disordered" evidence="14">
    <location>
        <begin position="65"/>
        <end position="112"/>
    </location>
</feature>
<accession>A0A8C8S560</accession>
<dbReference type="GO" id="GO:0005737">
    <property type="term" value="C:cytoplasm"/>
    <property type="evidence" value="ECO:0007669"/>
    <property type="project" value="UniProtKB-SubCell"/>
</dbReference>
<evidence type="ECO:0000256" key="13">
    <source>
        <dbReference type="RuleBase" id="RU361194"/>
    </source>
</evidence>
<dbReference type="Gene3D" id="1.10.10.60">
    <property type="entry name" value="Homeodomain-like"/>
    <property type="match status" value="1"/>
</dbReference>
<dbReference type="Gene3D" id="1.10.260.40">
    <property type="entry name" value="lambda repressor-like DNA-binding domains"/>
    <property type="match status" value="1"/>
</dbReference>
<evidence type="ECO:0000313" key="17">
    <source>
        <dbReference type="Ensembl" id="ENSPCEP00000014123.1"/>
    </source>
</evidence>
<keyword evidence="10 11" id="KW-0539">Nucleus</keyword>
<evidence type="ECO:0000256" key="14">
    <source>
        <dbReference type="SAM" id="MobiDB-lite"/>
    </source>
</evidence>